<evidence type="ECO:0000256" key="1">
    <source>
        <dbReference type="SAM" id="SignalP"/>
    </source>
</evidence>
<gene>
    <name evidence="2" type="ORF">GGQ73_004698</name>
</gene>
<name>A0A7W6CF00_9HYPH</name>
<feature type="signal peptide" evidence="1">
    <location>
        <begin position="1"/>
        <end position="17"/>
    </location>
</feature>
<dbReference type="RefSeq" id="WP_183897982.1">
    <property type="nucleotide sequence ID" value="NZ_JACIDV010000026.1"/>
</dbReference>
<keyword evidence="3" id="KW-1185">Reference proteome</keyword>
<dbReference type="PROSITE" id="PS51257">
    <property type="entry name" value="PROKAR_LIPOPROTEIN"/>
    <property type="match status" value="1"/>
</dbReference>
<sequence>MKLSIALVSAGLAFALAGCTATGFSATAISSYSLEPIPGSITYRGQPRTKLTKSPVGSTFTHNFRRFDDRVVETYQIQPDRSLKIIDRRIIRSWSMFGRDD</sequence>
<proteinExistence type="predicted"/>
<feature type="chain" id="PRO_5030551134" description="Transmembrane protein" evidence="1">
    <location>
        <begin position="18"/>
        <end position="101"/>
    </location>
</feature>
<protein>
    <recommendedName>
        <fullName evidence="4">Transmembrane protein</fullName>
    </recommendedName>
</protein>
<keyword evidence="1" id="KW-0732">Signal</keyword>
<evidence type="ECO:0008006" key="4">
    <source>
        <dbReference type="Google" id="ProtNLM"/>
    </source>
</evidence>
<comment type="caution">
    <text evidence="2">The sequence shown here is derived from an EMBL/GenBank/DDBJ whole genome shotgun (WGS) entry which is preliminary data.</text>
</comment>
<organism evidence="2 3">
    <name type="scientific">Rhizobium skierniewicense</name>
    <dbReference type="NCBI Taxonomy" id="984260"/>
    <lineage>
        <taxon>Bacteria</taxon>
        <taxon>Pseudomonadati</taxon>
        <taxon>Pseudomonadota</taxon>
        <taxon>Alphaproteobacteria</taxon>
        <taxon>Hyphomicrobiales</taxon>
        <taxon>Rhizobiaceae</taxon>
        <taxon>Rhizobium/Agrobacterium group</taxon>
        <taxon>Rhizobium</taxon>
    </lineage>
</organism>
<dbReference type="AlphaFoldDB" id="A0A7W6CF00"/>
<reference evidence="2 3" key="1">
    <citation type="submission" date="2020-08" db="EMBL/GenBank/DDBJ databases">
        <title>Genomic Encyclopedia of Type Strains, Phase IV (KMG-IV): sequencing the most valuable type-strain genomes for metagenomic binning, comparative biology and taxonomic classification.</title>
        <authorList>
            <person name="Goeker M."/>
        </authorList>
    </citation>
    <scope>NUCLEOTIDE SEQUENCE [LARGE SCALE GENOMIC DNA]</scope>
    <source>
        <strain evidence="2 3">DSM 26438</strain>
    </source>
</reference>
<dbReference type="EMBL" id="JACIDV010000026">
    <property type="protein sequence ID" value="MBB3948707.1"/>
    <property type="molecule type" value="Genomic_DNA"/>
</dbReference>
<accession>A0A7W6CF00</accession>
<evidence type="ECO:0000313" key="2">
    <source>
        <dbReference type="EMBL" id="MBB3948707.1"/>
    </source>
</evidence>
<evidence type="ECO:0000313" key="3">
    <source>
        <dbReference type="Proteomes" id="UP000565286"/>
    </source>
</evidence>
<dbReference type="Proteomes" id="UP000565286">
    <property type="component" value="Unassembled WGS sequence"/>
</dbReference>